<dbReference type="SUPFAM" id="SSF57667">
    <property type="entry name" value="beta-beta-alpha zinc fingers"/>
    <property type="match status" value="2"/>
</dbReference>
<evidence type="ECO:0000256" key="1">
    <source>
        <dbReference type="ARBA" id="ARBA00022723"/>
    </source>
</evidence>
<proteinExistence type="predicted"/>
<dbReference type="Pfam" id="PF00096">
    <property type="entry name" value="zf-C2H2"/>
    <property type="match status" value="2"/>
</dbReference>
<organism evidence="7 8">
    <name type="scientific">Haemonchus contortus</name>
    <name type="common">Barber pole worm</name>
    <dbReference type="NCBI Taxonomy" id="6289"/>
    <lineage>
        <taxon>Eukaryota</taxon>
        <taxon>Metazoa</taxon>
        <taxon>Ecdysozoa</taxon>
        <taxon>Nematoda</taxon>
        <taxon>Chromadorea</taxon>
        <taxon>Rhabditida</taxon>
        <taxon>Rhabditina</taxon>
        <taxon>Rhabditomorpha</taxon>
        <taxon>Strongyloidea</taxon>
        <taxon>Trichostrongylidae</taxon>
        <taxon>Haemonchus</taxon>
    </lineage>
</organism>
<dbReference type="Gene3D" id="3.30.160.60">
    <property type="entry name" value="Classic Zinc Finger"/>
    <property type="match status" value="3"/>
</dbReference>
<protein>
    <submittedName>
        <fullName evidence="8">Zinc finger domain containing protein</fullName>
    </submittedName>
</protein>
<feature type="domain" description="C2H2-type" evidence="6">
    <location>
        <begin position="73"/>
        <end position="98"/>
    </location>
</feature>
<dbReference type="Proteomes" id="UP000025227">
    <property type="component" value="Unplaced"/>
</dbReference>
<dbReference type="GO" id="GO:0008270">
    <property type="term" value="F:zinc ion binding"/>
    <property type="evidence" value="ECO:0007669"/>
    <property type="project" value="UniProtKB-KW"/>
</dbReference>
<dbReference type="PANTHER" id="PTHR24379">
    <property type="entry name" value="KRAB AND ZINC FINGER DOMAIN-CONTAINING"/>
    <property type="match status" value="1"/>
</dbReference>
<keyword evidence="3 5" id="KW-0863">Zinc-finger</keyword>
<dbReference type="InterPro" id="IPR013087">
    <property type="entry name" value="Znf_C2H2_type"/>
</dbReference>
<sequence>MGFAQQTDAHHQGLMFQCDICQMSFSQKANMHRHRMRHNGVKPYECRHCEKRFFRKDQMQEHSMTHIRMGIDFACPVAFCTHRFSQYTTLRSHLDESHNISAISPVSCKCCSLIFTNIRRLLLHYQTCHDDEEECVHCGISFFDKAMHFLHRRLHAENSSWICNFCGTRCEEKYMFNAHVFFENHSAYPEQQR</sequence>
<evidence type="ECO:0000256" key="3">
    <source>
        <dbReference type="ARBA" id="ARBA00022771"/>
    </source>
</evidence>
<evidence type="ECO:0000313" key="7">
    <source>
        <dbReference type="Proteomes" id="UP000025227"/>
    </source>
</evidence>
<dbReference type="OrthoDB" id="5576026at2759"/>
<keyword evidence="1" id="KW-0479">Metal-binding</keyword>
<dbReference type="SMART" id="SM00355">
    <property type="entry name" value="ZnF_C2H2"/>
    <property type="match status" value="6"/>
</dbReference>
<keyword evidence="4" id="KW-0862">Zinc</keyword>
<name>A0A7I4Z2R6_HAECO</name>
<dbReference type="WBParaSite" id="HCON_00174680-00001">
    <property type="protein sequence ID" value="HCON_00174680-00001"/>
    <property type="gene ID" value="HCON_00174680"/>
</dbReference>
<feature type="domain" description="C2H2-type" evidence="6">
    <location>
        <begin position="44"/>
        <end position="66"/>
    </location>
</feature>
<dbReference type="InterPro" id="IPR036236">
    <property type="entry name" value="Znf_C2H2_sf"/>
</dbReference>
<dbReference type="PANTHER" id="PTHR24379:SF121">
    <property type="entry name" value="C2H2-TYPE DOMAIN-CONTAINING PROTEIN"/>
    <property type="match status" value="1"/>
</dbReference>
<evidence type="ECO:0000256" key="4">
    <source>
        <dbReference type="ARBA" id="ARBA00022833"/>
    </source>
</evidence>
<dbReference type="AlphaFoldDB" id="A0A7I4Z2R6"/>
<keyword evidence="2" id="KW-0677">Repeat</keyword>
<keyword evidence="7" id="KW-1185">Reference proteome</keyword>
<accession>A0A7I4Z2R6</accession>
<evidence type="ECO:0000313" key="8">
    <source>
        <dbReference type="WBParaSite" id="HCON_00174680-00001"/>
    </source>
</evidence>
<dbReference type="OMA" id="THIRMGI"/>
<dbReference type="PROSITE" id="PS00028">
    <property type="entry name" value="ZINC_FINGER_C2H2_1"/>
    <property type="match status" value="5"/>
</dbReference>
<evidence type="ECO:0000256" key="5">
    <source>
        <dbReference type="PROSITE-ProRule" id="PRU00042"/>
    </source>
</evidence>
<feature type="domain" description="C2H2-type" evidence="6">
    <location>
        <begin position="16"/>
        <end position="43"/>
    </location>
</feature>
<evidence type="ECO:0000259" key="6">
    <source>
        <dbReference type="PROSITE" id="PS50157"/>
    </source>
</evidence>
<evidence type="ECO:0000256" key="2">
    <source>
        <dbReference type="ARBA" id="ARBA00022737"/>
    </source>
</evidence>
<dbReference type="PROSITE" id="PS50157">
    <property type="entry name" value="ZINC_FINGER_C2H2_2"/>
    <property type="match status" value="3"/>
</dbReference>
<dbReference type="FunFam" id="3.30.160.60:FF:000065">
    <property type="entry name" value="B-cell CLL/lymphoma 6, member B"/>
    <property type="match status" value="1"/>
</dbReference>
<reference evidence="8" key="1">
    <citation type="submission" date="2020-12" db="UniProtKB">
        <authorList>
            <consortium name="WormBaseParasite"/>
        </authorList>
    </citation>
    <scope>IDENTIFICATION</scope>
    <source>
        <strain evidence="8">MHco3</strain>
    </source>
</reference>